<accession>A0A016UDB0</accession>
<comment type="caution">
    <text evidence="2">The sequence shown here is derived from an EMBL/GenBank/DDBJ whole genome shotgun (WGS) entry which is preliminary data.</text>
</comment>
<proteinExistence type="predicted"/>
<reference evidence="3" key="1">
    <citation type="journal article" date="2015" name="Nat. Genet.">
        <title>The genome and transcriptome of the zoonotic hookworm Ancylostoma ceylanicum identify infection-specific gene families.</title>
        <authorList>
            <person name="Schwarz E.M."/>
            <person name="Hu Y."/>
            <person name="Antoshechkin I."/>
            <person name="Miller M.M."/>
            <person name="Sternberg P.W."/>
            <person name="Aroian R.V."/>
        </authorList>
    </citation>
    <scope>NUCLEOTIDE SEQUENCE</scope>
    <source>
        <strain evidence="3">HY135</strain>
    </source>
</reference>
<dbReference type="SUPFAM" id="SSF56672">
    <property type="entry name" value="DNA/RNA polymerases"/>
    <property type="match status" value="1"/>
</dbReference>
<name>A0A016UDB0_9BILA</name>
<evidence type="ECO:0000313" key="3">
    <source>
        <dbReference type="Proteomes" id="UP000024635"/>
    </source>
</evidence>
<dbReference type="PANTHER" id="PTHR47027">
    <property type="entry name" value="REVERSE TRANSCRIPTASE DOMAIN-CONTAINING PROTEIN"/>
    <property type="match status" value="1"/>
</dbReference>
<organism evidence="2 3">
    <name type="scientific">Ancylostoma ceylanicum</name>
    <dbReference type="NCBI Taxonomy" id="53326"/>
    <lineage>
        <taxon>Eukaryota</taxon>
        <taxon>Metazoa</taxon>
        <taxon>Ecdysozoa</taxon>
        <taxon>Nematoda</taxon>
        <taxon>Chromadorea</taxon>
        <taxon>Rhabditida</taxon>
        <taxon>Rhabditina</taxon>
        <taxon>Rhabditomorpha</taxon>
        <taxon>Strongyloidea</taxon>
        <taxon>Ancylostomatidae</taxon>
        <taxon>Ancylostomatinae</taxon>
        <taxon>Ancylostoma</taxon>
    </lineage>
</organism>
<dbReference type="InterPro" id="IPR000477">
    <property type="entry name" value="RT_dom"/>
</dbReference>
<dbReference type="Proteomes" id="UP000024635">
    <property type="component" value="Unassembled WGS sequence"/>
</dbReference>
<evidence type="ECO:0000313" key="2">
    <source>
        <dbReference type="EMBL" id="EYC13324.1"/>
    </source>
</evidence>
<dbReference type="Pfam" id="PF00078">
    <property type="entry name" value="RVT_1"/>
    <property type="match status" value="1"/>
</dbReference>
<dbReference type="AlphaFoldDB" id="A0A016UDB0"/>
<feature type="domain" description="Reverse transcriptase" evidence="1">
    <location>
        <begin position="1"/>
        <end position="162"/>
    </location>
</feature>
<dbReference type="EMBL" id="JARK01001380">
    <property type="protein sequence ID" value="EYC13324.1"/>
    <property type="molecule type" value="Genomic_DNA"/>
</dbReference>
<keyword evidence="3" id="KW-1185">Reference proteome</keyword>
<dbReference type="OrthoDB" id="5807916at2759"/>
<gene>
    <name evidence="2" type="primary">Acey_s0044.g920</name>
    <name evidence="2" type="ORF">Y032_0044g920</name>
</gene>
<dbReference type="PANTHER" id="PTHR47027:SF20">
    <property type="entry name" value="REVERSE TRANSCRIPTASE-LIKE PROTEIN WITH RNA-DIRECTED DNA POLYMERASE DOMAIN"/>
    <property type="match status" value="1"/>
</dbReference>
<protein>
    <recommendedName>
        <fullName evidence="1">Reverse transcriptase domain-containing protein</fullName>
    </recommendedName>
</protein>
<sequence>MPLLMTFIDYCKAFDSVEHHTVWESLLEQGVERKYVDVLKDCYSNCAAKFRPFNRIIVVPIKKGVRQGDPISPILLSVVLESVIRKCDWDDFGVNVNGRMLSHLRFADDIVLLILTPQEAERMVRQLDEVGKKVGLQLNAKKTKVMRNRIADPSAVRLGQTTFEDTDDYVYLERLINMTNDLKPEIIRRKRAAGAAHNTIKGSVSARHNPTSSEHIRAAEHIDILEVPKRRTTRSTKNTGSFGREFQNPRPVVREASFRNGSLLRPAVSEIKSQKLSAELFNSTVIPALCCGSETWTLTKAMEAQLKTTQASIEMVGYMLRRQRCEGLHNSDIRSLSKVTDALEYANHSKHRWAGHVMRRNDGRWSKAVIEWYPRQKKRPLGRPPSRWSDSLSIRYISFEHR</sequence>
<dbReference type="STRING" id="53326.A0A016UDB0"/>
<evidence type="ECO:0000259" key="1">
    <source>
        <dbReference type="PROSITE" id="PS50878"/>
    </source>
</evidence>
<dbReference type="InterPro" id="IPR043502">
    <property type="entry name" value="DNA/RNA_pol_sf"/>
</dbReference>
<dbReference type="PROSITE" id="PS50878">
    <property type="entry name" value="RT_POL"/>
    <property type="match status" value="1"/>
</dbReference>